<proteinExistence type="predicted"/>
<dbReference type="AlphaFoldDB" id="A0AAV7MUR6"/>
<dbReference type="EMBL" id="JANPWB010000013">
    <property type="protein sequence ID" value="KAJ1104713.1"/>
    <property type="molecule type" value="Genomic_DNA"/>
</dbReference>
<comment type="caution">
    <text evidence="2">The sequence shown here is derived from an EMBL/GenBank/DDBJ whole genome shotgun (WGS) entry which is preliminary data.</text>
</comment>
<dbReference type="Proteomes" id="UP001066276">
    <property type="component" value="Chromosome 9"/>
</dbReference>
<organism evidence="2 3">
    <name type="scientific">Pleurodeles waltl</name>
    <name type="common">Iberian ribbed newt</name>
    <dbReference type="NCBI Taxonomy" id="8319"/>
    <lineage>
        <taxon>Eukaryota</taxon>
        <taxon>Metazoa</taxon>
        <taxon>Chordata</taxon>
        <taxon>Craniata</taxon>
        <taxon>Vertebrata</taxon>
        <taxon>Euteleostomi</taxon>
        <taxon>Amphibia</taxon>
        <taxon>Batrachia</taxon>
        <taxon>Caudata</taxon>
        <taxon>Salamandroidea</taxon>
        <taxon>Salamandridae</taxon>
        <taxon>Pleurodelinae</taxon>
        <taxon>Pleurodeles</taxon>
    </lineage>
</organism>
<name>A0AAV7MUR6_PLEWA</name>
<feature type="compositionally biased region" description="Polar residues" evidence="1">
    <location>
        <begin position="113"/>
        <end position="125"/>
    </location>
</feature>
<feature type="region of interest" description="Disordered" evidence="1">
    <location>
        <begin position="103"/>
        <end position="125"/>
    </location>
</feature>
<gene>
    <name evidence="2" type="ORF">NDU88_002122</name>
</gene>
<keyword evidence="3" id="KW-1185">Reference proteome</keyword>
<accession>A0AAV7MUR6</accession>
<evidence type="ECO:0000313" key="3">
    <source>
        <dbReference type="Proteomes" id="UP001066276"/>
    </source>
</evidence>
<protein>
    <submittedName>
        <fullName evidence="2">Uncharacterized protein</fullName>
    </submittedName>
</protein>
<sequence>MPGSPGDRVACLSQLRCVEAGGERESRQYITWHEKQTGTEPREVGVNGEPKRQRSAWACGTEEASCAKPQHYSHRTQRQMCVHLREAQSVLGHQPRLHKPIGAIYTNHRPPATVQSQAPATVSHS</sequence>
<evidence type="ECO:0000256" key="1">
    <source>
        <dbReference type="SAM" id="MobiDB-lite"/>
    </source>
</evidence>
<reference evidence="2" key="1">
    <citation type="journal article" date="2022" name="bioRxiv">
        <title>Sequencing and chromosome-scale assembly of the giantPleurodeles waltlgenome.</title>
        <authorList>
            <person name="Brown T."/>
            <person name="Elewa A."/>
            <person name="Iarovenko S."/>
            <person name="Subramanian E."/>
            <person name="Araus A.J."/>
            <person name="Petzold A."/>
            <person name="Susuki M."/>
            <person name="Suzuki K.-i.T."/>
            <person name="Hayashi T."/>
            <person name="Toyoda A."/>
            <person name="Oliveira C."/>
            <person name="Osipova E."/>
            <person name="Leigh N.D."/>
            <person name="Simon A."/>
            <person name="Yun M.H."/>
        </authorList>
    </citation>
    <scope>NUCLEOTIDE SEQUENCE</scope>
    <source>
        <strain evidence="2">20211129_DDA</strain>
        <tissue evidence="2">Liver</tissue>
    </source>
</reference>
<evidence type="ECO:0000313" key="2">
    <source>
        <dbReference type="EMBL" id="KAJ1104713.1"/>
    </source>
</evidence>